<dbReference type="InterPro" id="IPR006311">
    <property type="entry name" value="TAT_signal"/>
</dbReference>
<dbReference type="PROSITE" id="PS51318">
    <property type="entry name" value="TAT"/>
    <property type="match status" value="1"/>
</dbReference>
<dbReference type="InterPro" id="IPR005586">
    <property type="entry name" value="ABC_trans_aux"/>
</dbReference>
<dbReference type="KEGG" id="rbg:BG454_09295"/>
<evidence type="ECO:0000259" key="1">
    <source>
        <dbReference type="Pfam" id="PF03886"/>
    </source>
</evidence>
<proteinExistence type="predicted"/>
<name>A0A2K8KIL6_9RHOB</name>
<protein>
    <recommendedName>
        <fullName evidence="1">ABC-type transport auxiliary lipoprotein component domain-containing protein</fullName>
    </recommendedName>
</protein>
<dbReference type="SUPFAM" id="SSF159594">
    <property type="entry name" value="XCC0632-like"/>
    <property type="match status" value="1"/>
</dbReference>
<dbReference type="OrthoDB" id="9808689at2"/>
<feature type="domain" description="ABC-type transport auxiliary lipoprotein component" evidence="1">
    <location>
        <begin position="37"/>
        <end position="194"/>
    </location>
</feature>
<dbReference type="AlphaFoldDB" id="A0A2K8KIL6"/>
<evidence type="ECO:0000313" key="2">
    <source>
        <dbReference type="EMBL" id="ATX65990.1"/>
    </source>
</evidence>
<evidence type="ECO:0000313" key="3">
    <source>
        <dbReference type="Proteomes" id="UP000228948"/>
    </source>
</evidence>
<sequence>MTVTRRNFVIGAGSMGLLSGCGALSAIGDATTPLDAYELRAPALPQAGRMLARALSVELPTSSGALETDRILIKPNPVQSLYLPGARWSDQAPAMFQTVMLRAFEDTGALSYVGRRPLGGSGDFALISEITDFQAELSEDGNSAIARIRLTARMVRESDARVMARRSFQALAPAPSTETLDIVQAFNVASDEVLGDLVRWGLEVIGLRLPVS</sequence>
<dbReference type="STRING" id="441209.GCA_001870665_01637"/>
<dbReference type="RefSeq" id="WP_084634849.1">
    <property type="nucleotide sequence ID" value="NZ_CP024899.1"/>
</dbReference>
<reference evidence="2 3" key="1">
    <citation type="submission" date="2017-11" db="EMBL/GenBank/DDBJ databases">
        <title>Revised Sequence and Annotation of the Rhodobaca barguzinensis strain alga05 Genome.</title>
        <authorList>
            <person name="Kopejtka K."/>
            <person name="Tomasch J.M."/>
            <person name="Bunk B."/>
            <person name="Koblizek M."/>
        </authorList>
    </citation>
    <scope>NUCLEOTIDE SEQUENCE [LARGE SCALE GENOMIC DNA]</scope>
    <source>
        <strain evidence="3">alga05</strain>
    </source>
</reference>
<keyword evidence="3" id="KW-1185">Reference proteome</keyword>
<organism evidence="2 3">
    <name type="scientific">Roseinatronobacter bogoriensis subsp. barguzinensis</name>
    <dbReference type="NCBI Taxonomy" id="441209"/>
    <lineage>
        <taxon>Bacteria</taxon>
        <taxon>Pseudomonadati</taxon>
        <taxon>Pseudomonadota</taxon>
        <taxon>Alphaproteobacteria</taxon>
        <taxon>Rhodobacterales</taxon>
        <taxon>Paracoccaceae</taxon>
        <taxon>Roseinatronobacter</taxon>
    </lineage>
</organism>
<dbReference type="Gene3D" id="3.40.50.10610">
    <property type="entry name" value="ABC-type transport auxiliary lipoprotein component"/>
    <property type="match status" value="1"/>
</dbReference>
<accession>A0A2K8KIL6</accession>
<dbReference type="EMBL" id="CP024899">
    <property type="protein sequence ID" value="ATX65990.1"/>
    <property type="molecule type" value="Genomic_DNA"/>
</dbReference>
<dbReference type="Proteomes" id="UP000228948">
    <property type="component" value="Chromosome"/>
</dbReference>
<gene>
    <name evidence="2" type="ORF">BG454_09295</name>
</gene>
<dbReference type="Pfam" id="PF03886">
    <property type="entry name" value="ABC_trans_aux"/>
    <property type="match status" value="1"/>
</dbReference>
<dbReference type="PROSITE" id="PS51257">
    <property type="entry name" value="PROKAR_LIPOPROTEIN"/>
    <property type="match status" value="1"/>
</dbReference>